<feature type="transmembrane region" description="Helical" evidence="2">
    <location>
        <begin position="180"/>
        <end position="197"/>
    </location>
</feature>
<dbReference type="GeneID" id="5887580"/>
<keyword evidence="4" id="KW-1185">Reference proteome</keyword>
<dbReference type="AlphaFoldDB" id="A9UPH6"/>
<dbReference type="InParanoid" id="A9UPH6"/>
<feature type="region of interest" description="Disordered" evidence="1">
    <location>
        <begin position="1"/>
        <end position="107"/>
    </location>
</feature>
<feature type="compositionally biased region" description="Pro residues" evidence="1">
    <location>
        <begin position="86"/>
        <end position="99"/>
    </location>
</feature>
<accession>A9UPH6</accession>
<keyword evidence="2" id="KW-1133">Transmembrane helix</keyword>
<keyword evidence="2" id="KW-0812">Transmembrane</keyword>
<name>A9UPH6_MONBE</name>
<dbReference type="Proteomes" id="UP000001357">
    <property type="component" value="Unassembled WGS sequence"/>
</dbReference>
<evidence type="ECO:0000256" key="2">
    <source>
        <dbReference type="SAM" id="Phobius"/>
    </source>
</evidence>
<dbReference type="EMBL" id="CH991543">
    <property type="protein sequence ID" value="EDQ92424.1"/>
    <property type="molecule type" value="Genomic_DNA"/>
</dbReference>
<dbReference type="OMA" id="MAFTCER"/>
<evidence type="ECO:0000313" key="4">
    <source>
        <dbReference type="Proteomes" id="UP000001357"/>
    </source>
</evidence>
<proteinExistence type="predicted"/>
<keyword evidence="2" id="KW-0472">Membrane</keyword>
<protein>
    <submittedName>
        <fullName evidence="3">Uncharacterized protein</fullName>
    </submittedName>
</protein>
<feature type="transmembrane region" description="Helical" evidence="2">
    <location>
        <begin position="130"/>
        <end position="151"/>
    </location>
</feature>
<organism evidence="3 4">
    <name type="scientific">Monosiga brevicollis</name>
    <name type="common">Choanoflagellate</name>
    <dbReference type="NCBI Taxonomy" id="81824"/>
    <lineage>
        <taxon>Eukaryota</taxon>
        <taxon>Choanoflagellata</taxon>
        <taxon>Craspedida</taxon>
        <taxon>Salpingoecidae</taxon>
        <taxon>Monosiga</taxon>
    </lineage>
</organism>
<sequence>MEEQRVTRRRTRAITSLEEERRAHDPPVVIGRSPRVRVNHTPTRKREPSPIEASPLQQEEAASPPVPLSAPITSTPRKPATLPATTPSPTPTPVSPPPAQLSATPSPRARRRRGWWRAVRSFLEDYAMDYEYWFFILVGLVLSGIALILAMETMVHFNLASEGYQKHGILHFAAEHLPDAILATVAAIPAYLLSVYADRKRKMAFARLEFYKCINFSLNWFEHPRGERTLYFSTLLEQNLTEMTYNNPLVNDYVLEAAAQTTEDDCLMFADPGMEDSERKQLYTPIMKAAQNAVACRFGQGALHRVAGNATHCVTLIMAFTCERGPQVPQTKIRIMLCEDQLLREIQSYTTQHGAQAQPPRFLTPSHAPRWSTLCQMARVHAEHPRILPKVRIYLPRSAEADKSPRRLFSQNLLG</sequence>
<dbReference type="RefSeq" id="XP_001742186.1">
    <property type="nucleotide sequence ID" value="XM_001742134.1"/>
</dbReference>
<evidence type="ECO:0000313" key="3">
    <source>
        <dbReference type="EMBL" id="EDQ92424.1"/>
    </source>
</evidence>
<reference evidence="3 4" key="1">
    <citation type="journal article" date="2008" name="Nature">
        <title>The genome of the choanoflagellate Monosiga brevicollis and the origin of metazoans.</title>
        <authorList>
            <consortium name="JGI Sequencing"/>
            <person name="King N."/>
            <person name="Westbrook M.J."/>
            <person name="Young S.L."/>
            <person name="Kuo A."/>
            <person name="Abedin M."/>
            <person name="Chapman J."/>
            <person name="Fairclough S."/>
            <person name="Hellsten U."/>
            <person name="Isogai Y."/>
            <person name="Letunic I."/>
            <person name="Marr M."/>
            <person name="Pincus D."/>
            <person name="Putnam N."/>
            <person name="Rokas A."/>
            <person name="Wright K.J."/>
            <person name="Zuzow R."/>
            <person name="Dirks W."/>
            <person name="Good M."/>
            <person name="Goodstein D."/>
            <person name="Lemons D."/>
            <person name="Li W."/>
            <person name="Lyons J.B."/>
            <person name="Morris A."/>
            <person name="Nichols S."/>
            <person name="Richter D.J."/>
            <person name="Salamov A."/>
            <person name="Bork P."/>
            <person name="Lim W.A."/>
            <person name="Manning G."/>
            <person name="Miller W.T."/>
            <person name="McGinnis W."/>
            <person name="Shapiro H."/>
            <person name="Tjian R."/>
            <person name="Grigoriev I.V."/>
            <person name="Rokhsar D."/>
        </authorList>
    </citation>
    <scope>NUCLEOTIDE SEQUENCE [LARGE SCALE GENOMIC DNA]</scope>
    <source>
        <strain evidence="4">MX1 / ATCC 50154</strain>
    </source>
</reference>
<dbReference type="KEGG" id="mbr:MONBRDRAFT_4967"/>
<gene>
    <name evidence="3" type="ORF">MONBRDRAFT_4967</name>
</gene>
<evidence type="ECO:0000256" key="1">
    <source>
        <dbReference type="SAM" id="MobiDB-lite"/>
    </source>
</evidence>